<dbReference type="AlphaFoldDB" id="G0TXR9"/>
<dbReference type="GO" id="GO:0070987">
    <property type="term" value="P:error-free translesion synthesis"/>
    <property type="evidence" value="ECO:0007669"/>
    <property type="project" value="TreeGrafter"/>
</dbReference>
<accession>G0TXR9</accession>
<dbReference type="InterPro" id="IPR007474">
    <property type="entry name" value="ApaG_domain"/>
</dbReference>
<reference evidence="3" key="1">
    <citation type="journal article" date="2012" name="Proc. Natl. Acad. Sci. U.S.A.">
        <title>Antigenic diversity is generated by distinct evolutionary mechanisms in African trypanosome species.</title>
        <authorList>
            <person name="Jackson A.P."/>
            <person name="Berry A."/>
            <person name="Aslett M."/>
            <person name="Allison H.C."/>
            <person name="Burton P."/>
            <person name="Vavrova-Anderson J."/>
            <person name="Brown R."/>
            <person name="Browne H."/>
            <person name="Corton N."/>
            <person name="Hauser H."/>
            <person name="Gamble J."/>
            <person name="Gilderthorp R."/>
            <person name="Marcello L."/>
            <person name="McQuillan J."/>
            <person name="Otto T.D."/>
            <person name="Quail M.A."/>
            <person name="Sanders M.J."/>
            <person name="van Tonder A."/>
            <person name="Ginger M.L."/>
            <person name="Field M.C."/>
            <person name="Barry J.D."/>
            <person name="Hertz-Fowler C."/>
            <person name="Berriman M."/>
        </authorList>
    </citation>
    <scope>NUCLEOTIDE SEQUENCE</scope>
    <source>
        <strain evidence="3">Y486</strain>
    </source>
</reference>
<dbReference type="VEuPathDB" id="TriTrypDB:TvY486_0701040"/>
<feature type="region of interest" description="Disordered" evidence="1">
    <location>
        <begin position="95"/>
        <end position="194"/>
    </location>
</feature>
<dbReference type="PROSITE" id="PS51087">
    <property type="entry name" value="APAG"/>
    <property type="match status" value="1"/>
</dbReference>
<organism evidence="3">
    <name type="scientific">Trypanosoma vivax (strain Y486)</name>
    <dbReference type="NCBI Taxonomy" id="1055687"/>
    <lineage>
        <taxon>Eukaryota</taxon>
        <taxon>Discoba</taxon>
        <taxon>Euglenozoa</taxon>
        <taxon>Kinetoplastea</taxon>
        <taxon>Metakinetoplastina</taxon>
        <taxon>Trypanosomatida</taxon>
        <taxon>Trypanosomatidae</taxon>
        <taxon>Trypanosoma</taxon>
        <taxon>Duttonella</taxon>
    </lineage>
</organism>
<dbReference type="InterPro" id="IPR036767">
    <property type="entry name" value="ApaG_sf"/>
</dbReference>
<feature type="domain" description="ApaG" evidence="2">
    <location>
        <begin position="300"/>
        <end position="463"/>
    </location>
</feature>
<evidence type="ECO:0000313" key="3">
    <source>
        <dbReference type="EMBL" id="CCC48761.1"/>
    </source>
</evidence>
<dbReference type="EMBL" id="HE573023">
    <property type="protein sequence ID" value="CCC48761.1"/>
    <property type="molecule type" value="Genomic_DNA"/>
</dbReference>
<dbReference type="Pfam" id="PF04379">
    <property type="entry name" value="DUF525"/>
    <property type="match status" value="1"/>
</dbReference>
<evidence type="ECO:0000256" key="1">
    <source>
        <dbReference type="SAM" id="MobiDB-lite"/>
    </source>
</evidence>
<dbReference type="GO" id="GO:0042645">
    <property type="term" value="C:mitochondrial nucleoid"/>
    <property type="evidence" value="ECO:0007669"/>
    <property type="project" value="TreeGrafter"/>
</dbReference>
<protein>
    <recommendedName>
        <fullName evidence="2">ApaG domain-containing protein</fullName>
    </recommendedName>
</protein>
<dbReference type="Gene3D" id="2.60.40.1470">
    <property type="entry name" value="ApaG domain"/>
    <property type="match status" value="1"/>
</dbReference>
<evidence type="ECO:0000259" key="2">
    <source>
        <dbReference type="PROSITE" id="PS51087"/>
    </source>
</evidence>
<dbReference type="GO" id="GO:0005634">
    <property type="term" value="C:nucleus"/>
    <property type="evidence" value="ECO:0007669"/>
    <property type="project" value="TreeGrafter"/>
</dbReference>
<gene>
    <name evidence="3" type="ORF">TVY486_0701040</name>
</gene>
<dbReference type="PANTHER" id="PTHR14289">
    <property type="entry name" value="F-BOX ONLY PROTEIN 3"/>
    <property type="match status" value="1"/>
</dbReference>
<sequence>MSVVRSAYRQLLKQARKASLKYGNSNELCFAVFGLMLRMDDFAAAGYGKTFQQVAHSLFARPSIEGVPGDEPLARLAASFDVLRRLVELALASRKTATPRADSGDVEHEQPSSSAHMECQSGERGQLGELGSETGHAATAVSPSTLRTTSAGGNSATAGTGERVESNVGEQQGFGSPNDPAATSAADEDDDNGKVSVANGTVFIENSMSRKIRKLSRRVILSRDPKQLPPYRYMLPPEPLYPTNTRVCFSFPLIRDAMLCMAARASCNGPNGAEETWIKRAVSTEQEYRKLCNSIPTRTVTVTDHVEVELRTEHVCTRACDGEDDPDSCNGASLSCPLPSMSSANVAHFPQFEHIFRYFVFIRNYEATRNAKKWHVQLLSRHWVFFDETPGVVVEVVGPGVTGNLPLLAPGESHAYESGTSLRGGVGVMRGTFQMNAYNEDGESRCFDVHIAPTRLVASVEKDKGP</sequence>
<name>G0TXR9_TRYVY</name>
<feature type="compositionally biased region" description="Low complexity" evidence="1">
    <location>
        <begin position="148"/>
        <end position="161"/>
    </location>
</feature>
<dbReference type="SUPFAM" id="SSF110069">
    <property type="entry name" value="ApaG-like"/>
    <property type="match status" value="1"/>
</dbReference>
<proteinExistence type="predicted"/>
<dbReference type="PANTHER" id="PTHR14289:SF16">
    <property type="entry name" value="POLYMERASE DELTA-INTERACTING PROTEIN 2"/>
    <property type="match status" value="1"/>
</dbReference>